<evidence type="ECO:0000313" key="1">
    <source>
        <dbReference type="EMBL" id="OYQ31457.1"/>
    </source>
</evidence>
<evidence type="ECO:0000313" key="2">
    <source>
        <dbReference type="Proteomes" id="UP000216998"/>
    </source>
</evidence>
<dbReference type="EMBL" id="NOXU01000032">
    <property type="protein sequence ID" value="OYQ31457.1"/>
    <property type="molecule type" value="Genomic_DNA"/>
</dbReference>
<dbReference type="Proteomes" id="UP000216998">
    <property type="component" value="Unassembled WGS sequence"/>
</dbReference>
<reference evidence="1 2" key="1">
    <citation type="submission" date="2017-07" db="EMBL/GenBank/DDBJ databases">
        <title>Niveispirillum cyanobacteriorum sp. nov., isolated from cyanobacterial aggregates in a eutrophic lake.</title>
        <authorList>
            <person name="Cai H."/>
        </authorList>
    </citation>
    <scope>NUCLEOTIDE SEQUENCE [LARGE SCALE GENOMIC DNA]</scope>
    <source>
        <strain evidence="2">TH1-14</strain>
    </source>
</reference>
<sequence length="510" mass="54180">MTGVSLSIYIRTHRAALPPDHQIGQEPDMSISIRIISEGVVRGIELGQRPSGLRVGHADNARSENAKLQIVLPPSMEYAPSVYEWAASQTDVSTASDGRVVIMPGPTEADLLAALDALVMAGDRGGIAPGVHGDFTVSASSSAWRYEVEGPASARPSLKRIGGEAIVGAPNRLGVPFEHAEALLGLFAKTTRAAAKAAKGDVVLPQVPGIAASVSGGQIILAGWPGDAIADLIKAVPTARWDSSLKSYSISTRYAKAAIKAIDEAGVRISRTRAAIMAQPWAPLTITFSETQATASYGGYCDGAYKALIRLGRVSDKAVTFDLAVEDPKRILGALRDAVAALVAKKADDDRAAAAALVAERERAEARSEARRTRRQFTVSDAPAPGEVFSDGFSILVSTGSGQSWHQDGDDHCYVYTREATEAEAAAFRRTEASRPKVGQFLALTQRVPAVGDVVRLPDGMPVVVTKIGKSFFFDTVEDTSASSHVSSQFWEEWVSWVSWRQADANEVAA</sequence>
<gene>
    <name evidence="1" type="ORF">CHU95_20105</name>
</gene>
<keyword evidence="2" id="KW-1185">Reference proteome</keyword>
<accession>A0A255YQG9</accession>
<protein>
    <submittedName>
        <fullName evidence="1">Uncharacterized protein</fullName>
    </submittedName>
</protein>
<name>A0A255YQG9_9PROT</name>
<organism evidence="1 2">
    <name type="scientific">Niveispirillum lacus</name>
    <dbReference type="NCBI Taxonomy" id="1981099"/>
    <lineage>
        <taxon>Bacteria</taxon>
        <taxon>Pseudomonadati</taxon>
        <taxon>Pseudomonadota</taxon>
        <taxon>Alphaproteobacteria</taxon>
        <taxon>Rhodospirillales</taxon>
        <taxon>Azospirillaceae</taxon>
        <taxon>Niveispirillum</taxon>
    </lineage>
</organism>
<proteinExistence type="predicted"/>
<dbReference type="AlphaFoldDB" id="A0A255YQG9"/>
<comment type="caution">
    <text evidence="1">The sequence shown here is derived from an EMBL/GenBank/DDBJ whole genome shotgun (WGS) entry which is preliminary data.</text>
</comment>